<feature type="domain" description="Dihydrodipicolinate reductase C-terminal" evidence="14">
    <location>
        <begin position="134"/>
        <end position="255"/>
    </location>
</feature>
<dbReference type="InterPro" id="IPR036291">
    <property type="entry name" value="NAD(P)-bd_dom_sf"/>
</dbReference>
<dbReference type="CDD" id="cd02274">
    <property type="entry name" value="DHDPR_N"/>
    <property type="match status" value="1"/>
</dbReference>
<dbReference type="EC" id="1.17.1.8" evidence="9 12"/>
<dbReference type="InterPro" id="IPR000846">
    <property type="entry name" value="DapB_N"/>
</dbReference>
<proteinExistence type="inferred from homology"/>
<dbReference type="Gene3D" id="3.40.50.720">
    <property type="entry name" value="NAD(P)-binding Rossmann-like Domain"/>
    <property type="match status" value="1"/>
</dbReference>
<dbReference type="SUPFAM" id="SSF55347">
    <property type="entry name" value="Glyceraldehyde-3-phosphate dehydrogenase-like, C-terminal domain"/>
    <property type="match status" value="1"/>
</dbReference>
<gene>
    <name evidence="15" type="primary">dapB</name>
    <name evidence="15" type="ORF">QW060_06445</name>
</gene>
<dbReference type="EMBL" id="JAUFQU010000001">
    <property type="protein sequence ID" value="MDN3706770.1"/>
    <property type="molecule type" value="Genomic_DNA"/>
</dbReference>
<evidence type="ECO:0000256" key="11">
    <source>
        <dbReference type="ARBA" id="ARBA00049396"/>
    </source>
</evidence>
<dbReference type="PANTHER" id="PTHR20836">
    <property type="entry name" value="DIHYDRODIPICOLINATE REDUCTASE"/>
    <property type="match status" value="1"/>
</dbReference>
<dbReference type="Proteomes" id="UP001242368">
    <property type="component" value="Unassembled WGS sequence"/>
</dbReference>
<dbReference type="InterPro" id="IPR022663">
    <property type="entry name" value="DapB_C"/>
</dbReference>
<comment type="caution">
    <text evidence="15">The sequence shown here is derived from an EMBL/GenBank/DDBJ whole genome shotgun (WGS) entry which is preliminary data.</text>
</comment>
<evidence type="ECO:0000256" key="5">
    <source>
        <dbReference type="ARBA" id="ARBA00023002"/>
    </source>
</evidence>
<comment type="pathway">
    <text evidence="8">Amino-acid biosynthesis; L-lysine biosynthesis via DAP pathway; (S)-tetrahydrodipicolinate from L-aspartate: step 4/4.</text>
</comment>
<keyword evidence="3" id="KW-0521">NADP</keyword>
<evidence type="ECO:0000256" key="7">
    <source>
        <dbReference type="ARBA" id="ARBA00023154"/>
    </source>
</evidence>
<feature type="domain" description="Dihydrodipicolinate reductase N-terminal" evidence="13">
    <location>
        <begin position="6"/>
        <end position="129"/>
    </location>
</feature>
<evidence type="ECO:0000256" key="9">
    <source>
        <dbReference type="ARBA" id="ARBA00038983"/>
    </source>
</evidence>
<protein>
    <recommendedName>
        <fullName evidence="9 12">4-hydroxy-tetrahydrodipicolinate reductase</fullName>
        <ecNumber evidence="9 12">1.17.1.8</ecNumber>
    </recommendedName>
</protein>
<dbReference type="InterPro" id="IPR023940">
    <property type="entry name" value="DHDPR_bac"/>
</dbReference>
<name>A0ABT8CRE8_9FLAO</name>
<dbReference type="NCBIfam" id="TIGR00036">
    <property type="entry name" value="dapB"/>
    <property type="match status" value="1"/>
</dbReference>
<dbReference type="PANTHER" id="PTHR20836:SF0">
    <property type="entry name" value="4-HYDROXY-TETRAHYDRODIPICOLINATE REDUCTASE 1, CHLOROPLASTIC-RELATED"/>
    <property type="match status" value="1"/>
</dbReference>
<keyword evidence="7" id="KW-0457">Lysine biosynthesis</keyword>
<evidence type="ECO:0000259" key="13">
    <source>
        <dbReference type="Pfam" id="PF01113"/>
    </source>
</evidence>
<dbReference type="RefSeq" id="WP_290362823.1">
    <property type="nucleotide sequence ID" value="NZ_JAUFQU010000001.1"/>
</dbReference>
<accession>A0ABT8CRE8</accession>
<keyword evidence="5 15" id="KW-0560">Oxidoreductase</keyword>
<keyword evidence="6" id="KW-0520">NAD</keyword>
<sequence length="270" mass="29295">MRNQKIRICVAGATGWAGSALCKGIINDDQLQLVSGVSRSQSGKHLSEVLGTDGTPVPLFKDVETALSAIDANVLFEFTKPDIAKHNVLTALRKGVDVIIGTSGLTEEDYKEIEKTAREKNRAVLAVGNFAITAVLLQKLAETAAKYLPDFEIIDYADHQKIDTPSGTTLELVDRLSKIHQPSDAISDDELVGPVESRGAKIHNIRVHSLRLPSYVIAIETIFGLPDERLTIRHDSGSSATPYVAGGLLAIKEIHTFKGLKRGLDSIMKF</sequence>
<keyword evidence="16" id="KW-1185">Reference proteome</keyword>
<evidence type="ECO:0000256" key="6">
    <source>
        <dbReference type="ARBA" id="ARBA00023027"/>
    </source>
</evidence>
<reference evidence="16" key="1">
    <citation type="journal article" date="2019" name="Int. J. Syst. Evol. Microbiol.">
        <title>The Global Catalogue of Microorganisms (GCM) 10K type strain sequencing project: providing services to taxonomists for standard genome sequencing and annotation.</title>
        <authorList>
            <consortium name="The Broad Institute Genomics Platform"/>
            <consortium name="The Broad Institute Genome Sequencing Center for Infectious Disease"/>
            <person name="Wu L."/>
            <person name="Ma J."/>
        </authorList>
    </citation>
    <scope>NUCLEOTIDE SEQUENCE [LARGE SCALE GENOMIC DNA]</scope>
    <source>
        <strain evidence="16">CECT 7184</strain>
    </source>
</reference>
<evidence type="ECO:0000256" key="12">
    <source>
        <dbReference type="NCBIfam" id="TIGR00036"/>
    </source>
</evidence>
<comment type="catalytic activity">
    <reaction evidence="11">
        <text>(S)-2,3,4,5-tetrahydrodipicolinate + NAD(+) + H2O = (2S,4S)-4-hydroxy-2,3,4,5-tetrahydrodipicolinate + NADH + H(+)</text>
        <dbReference type="Rhea" id="RHEA:35323"/>
        <dbReference type="ChEBI" id="CHEBI:15377"/>
        <dbReference type="ChEBI" id="CHEBI:15378"/>
        <dbReference type="ChEBI" id="CHEBI:16845"/>
        <dbReference type="ChEBI" id="CHEBI:57540"/>
        <dbReference type="ChEBI" id="CHEBI:57945"/>
        <dbReference type="ChEBI" id="CHEBI:67139"/>
        <dbReference type="EC" id="1.17.1.8"/>
    </reaction>
</comment>
<dbReference type="GO" id="GO:0008839">
    <property type="term" value="F:4-hydroxy-tetrahydrodipicolinate reductase"/>
    <property type="evidence" value="ECO:0007669"/>
    <property type="project" value="UniProtKB-EC"/>
</dbReference>
<evidence type="ECO:0000256" key="8">
    <source>
        <dbReference type="ARBA" id="ARBA00037922"/>
    </source>
</evidence>
<evidence type="ECO:0000259" key="14">
    <source>
        <dbReference type="Pfam" id="PF05173"/>
    </source>
</evidence>
<evidence type="ECO:0000313" key="16">
    <source>
        <dbReference type="Proteomes" id="UP001242368"/>
    </source>
</evidence>
<organism evidence="15 16">
    <name type="scientific">Paenimyroides ceti</name>
    <dbReference type="NCBI Taxonomy" id="395087"/>
    <lineage>
        <taxon>Bacteria</taxon>
        <taxon>Pseudomonadati</taxon>
        <taxon>Bacteroidota</taxon>
        <taxon>Flavobacteriia</taxon>
        <taxon>Flavobacteriales</taxon>
        <taxon>Flavobacteriaceae</taxon>
        <taxon>Paenimyroides</taxon>
    </lineage>
</organism>
<dbReference type="Pfam" id="PF05173">
    <property type="entry name" value="DapB_C"/>
    <property type="match status" value="1"/>
</dbReference>
<comment type="catalytic activity">
    <reaction evidence="10">
        <text>(S)-2,3,4,5-tetrahydrodipicolinate + NADP(+) + H2O = (2S,4S)-4-hydroxy-2,3,4,5-tetrahydrodipicolinate + NADPH + H(+)</text>
        <dbReference type="Rhea" id="RHEA:35331"/>
        <dbReference type="ChEBI" id="CHEBI:15377"/>
        <dbReference type="ChEBI" id="CHEBI:15378"/>
        <dbReference type="ChEBI" id="CHEBI:16845"/>
        <dbReference type="ChEBI" id="CHEBI:57783"/>
        <dbReference type="ChEBI" id="CHEBI:58349"/>
        <dbReference type="ChEBI" id="CHEBI:67139"/>
        <dbReference type="EC" id="1.17.1.8"/>
    </reaction>
</comment>
<comment type="similarity">
    <text evidence="1">Belongs to the DapB family.</text>
</comment>
<dbReference type="Pfam" id="PF01113">
    <property type="entry name" value="DapB_N"/>
    <property type="match status" value="1"/>
</dbReference>
<evidence type="ECO:0000256" key="10">
    <source>
        <dbReference type="ARBA" id="ARBA00049080"/>
    </source>
</evidence>
<keyword evidence="4" id="KW-0220">Diaminopimelate biosynthesis</keyword>
<evidence type="ECO:0000256" key="4">
    <source>
        <dbReference type="ARBA" id="ARBA00022915"/>
    </source>
</evidence>
<keyword evidence="2" id="KW-0028">Amino-acid biosynthesis</keyword>
<dbReference type="SUPFAM" id="SSF51735">
    <property type="entry name" value="NAD(P)-binding Rossmann-fold domains"/>
    <property type="match status" value="1"/>
</dbReference>
<evidence type="ECO:0000256" key="1">
    <source>
        <dbReference type="ARBA" id="ARBA00006642"/>
    </source>
</evidence>
<dbReference type="Gene3D" id="3.30.360.10">
    <property type="entry name" value="Dihydrodipicolinate Reductase, domain 2"/>
    <property type="match status" value="1"/>
</dbReference>
<evidence type="ECO:0000256" key="2">
    <source>
        <dbReference type="ARBA" id="ARBA00022605"/>
    </source>
</evidence>
<dbReference type="PIRSF" id="PIRSF000161">
    <property type="entry name" value="DHPR"/>
    <property type="match status" value="1"/>
</dbReference>
<evidence type="ECO:0000313" key="15">
    <source>
        <dbReference type="EMBL" id="MDN3706770.1"/>
    </source>
</evidence>
<evidence type="ECO:0000256" key="3">
    <source>
        <dbReference type="ARBA" id="ARBA00022857"/>
    </source>
</evidence>